<evidence type="ECO:0000313" key="1">
    <source>
        <dbReference type="EMBL" id="JAH09206.1"/>
    </source>
</evidence>
<accession>A0A0E9PX54</accession>
<dbReference type="AlphaFoldDB" id="A0A0E9PX54"/>
<protein>
    <submittedName>
        <fullName evidence="1">Uncharacterized protein</fullName>
    </submittedName>
</protein>
<organism evidence="1">
    <name type="scientific">Anguilla anguilla</name>
    <name type="common">European freshwater eel</name>
    <name type="synonym">Muraena anguilla</name>
    <dbReference type="NCBI Taxonomy" id="7936"/>
    <lineage>
        <taxon>Eukaryota</taxon>
        <taxon>Metazoa</taxon>
        <taxon>Chordata</taxon>
        <taxon>Craniata</taxon>
        <taxon>Vertebrata</taxon>
        <taxon>Euteleostomi</taxon>
        <taxon>Actinopterygii</taxon>
        <taxon>Neopterygii</taxon>
        <taxon>Teleostei</taxon>
        <taxon>Anguilliformes</taxon>
        <taxon>Anguillidae</taxon>
        <taxon>Anguilla</taxon>
    </lineage>
</organism>
<name>A0A0E9PX54_ANGAN</name>
<reference evidence="1" key="2">
    <citation type="journal article" date="2015" name="Fish Shellfish Immunol.">
        <title>Early steps in the European eel (Anguilla anguilla)-Vibrio vulnificus interaction in the gills: Role of the RtxA13 toxin.</title>
        <authorList>
            <person name="Callol A."/>
            <person name="Pajuelo D."/>
            <person name="Ebbesson L."/>
            <person name="Teles M."/>
            <person name="MacKenzie S."/>
            <person name="Amaro C."/>
        </authorList>
    </citation>
    <scope>NUCLEOTIDE SEQUENCE</scope>
</reference>
<proteinExistence type="predicted"/>
<dbReference type="EMBL" id="GBXM01099371">
    <property type="protein sequence ID" value="JAH09206.1"/>
    <property type="molecule type" value="Transcribed_RNA"/>
</dbReference>
<sequence length="22" mass="2519">MRGCVSCGKRANWCFIKRCNVS</sequence>
<reference evidence="1" key="1">
    <citation type="submission" date="2014-11" db="EMBL/GenBank/DDBJ databases">
        <authorList>
            <person name="Amaro Gonzalez C."/>
        </authorList>
    </citation>
    <scope>NUCLEOTIDE SEQUENCE</scope>
</reference>